<keyword evidence="1" id="KW-0732">Signal</keyword>
<proteinExistence type="predicted"/>
<comment type="caution">
    <text evidence="2">The sequence shown here is derived from an EMBL/GenBank/DDBJ whole genome shotgun (WGS) entry which is preliminary data.</text>
</comment>
<dbReference type="RefSeq" id="WP_147284520.1">
    <property type="nucleotide sequence ID" value="NZ_CP010310.2"/>
</dbReference>
<dbReference type="AlphaFoldDB" id="A0AAJ5CZ36"/>
<organism evidence="2 3">
    <name type="scientific">Pandoraea pulmonicola</name>
    <dbReference type="NCBI Taxonomy" id="93221"/>
    <lineage>
        <taxon>Bacteria</taxon>
        <taxon>Pseudomonadati</taxon>
        <taxon>Pseudomonadota</taxon>
        <taxon>Betaproteobacteria</taxon>
        <taxon>Burkholderiales</taxon>
        <taxon>Burkholderiaceae</taxon>
        <taxon>Pandoraea</taxon>
    </lineage>
</organism>
<reference evidence="2 3" key="1">
    <citation type="submission" date="2018-06" db="EMBL/GenBank/DDBJ databases">
        <authorList>
            <consortium name="Pathogen Informatics"/>
            <person name="Doyle S."/>
        </authorList>
    </citation>
    <scope>NUCLEOTIDE SEQUENCE [LARGE SCALE GENOMIC DNA]</scope>
    <source>
        <strain evidence="2 3">NCTC13159</strain>
    </source>
</reference>
<dbReference type="EMBL" id="UGSJ01000001">
    <property type="protein sequence ID" value="SUA89194.1"/>
    <property type="molecule type" value="Genomic_DNA"/>
</dbReference>
<accession>A0AAJ5CZ36</accession>
<gene>
    <name evidence="2" type="ORF">NCTC13159_00656</name>
</gene>
<evidence type="ECO:0000313" key="2">
    <source>
        <dbReference type="EMBL" id="SUA89194.1"/>
    </source>
</evidence>
<sequence length="215" mass="22028">MKKTTRDLRTARAAALAGAVALAAALSVPVTHAQTAATSTSATTSTSGSIPTPALCAATSAASVLRGTYRLEGEGPLPIELVLAPRDGASAGLFDVTGLVSEGAHRFGVSGMAYCTGDDRRTLVFDMTMSGGFHDAPVDDELRRAWPAGKAPKRASSAGTSVVHAQVSLATMRGWAEAMRTIVLTGQRVMGPRHVSASLAFDSVTPDAGEAPHAR</sequence>
<evidence type="ECO:0000256" key="1">
    <source>
        <dbReference type="SAM" id="SignalP"/>
    </source>
</evidence>
<evidence type="ECO:0000313" key="3">
    <source>
        <dbReference type="Proteomes" id="UP000254589"/>
    </source>
</evidence>
<dbReference type="Proteomes" id="UP000254589">
    <property type="component" value="Unassembled WGS sequence"/>
</dbReference>
<name>A0AAJ5CZ36_PANPU</name>
<protein>
    <submittedName>
        <fullName evidence="2">Uncharacterized protein</fullName>
    </submittedName>
</protein>
<feature type="signal peptide" evidence="1">
    <location>
        <begin position="1"/>
        <end position="33"/>
    </location>
</feature>
<feature type="chain" id="PRO_5042536885" evidence="1">
    <location>
        <begin position="34"/>
        <end position="215"/>
    </location>
</feature>